<evidence type="ECO:0000259" key="2">
    <source>
        <dbReference type="Pfam" id="PF05523"/>
    </source>
</evidence>
<dbReference type="Gene3D" id="2.60.120.10">
    <property type="entry name" value="Jelly Rolls"/>
    <property type="match status" value="1"/>
</dbReference>
<gene>
    <name evidence="3" type="ORF">CDO81_02095</name>
</gene>
<accession>A0A254NC10</accession>
<proteinExistence type="inferred from homology"/>
<protein>
    <submittedName>
        <fullName evidence="3">Isomerase</fullName>
    </submittedName>
</protein>
<comment type="similarity">
    <text evidence="1">Belongs to the transferase hexapeptide repeat family.</text>
</comment>
<evidence type="ECO:0000313" key="3">
    <source>
        <dbReference type="EMBL" id="OWR05280.1"/>
    </source>
</evidence>
<dbReference type="PANTHER" id="PTHR43300:SF4">
    <property type="entry name" value="ACYL-[ACYL-CARRIER-PROTEIN]--UDP-N-ACETYLGLUCOSAMINE O-ACYLTRANSFERASE"/>
    <property type="match status" value="1"/>
</dbReference>
<dbReference type="OrthoDB" id="272049at2"/>
<evidence type="ECO:0000256" key="1">
    <source>
        <dbReference type="ARBA" id="ARBA00007274"/>
    </source>
</evidence>
<dbReference type="Pfam" id="PF05523">
    <property type="entry name" value="FdtA"/>
    <property type="match status" value="1"/>
</dbReference>
<organism evidence="3 4">
    <name type="scientific">Roseateles puraquae</name>
    <dbReference type="NCBI Taxonomy" id="431059"/>
    <lineage>
        <taxon>Bacteria</taxon>
        <taxon>Pseudomonadati</taxon>
        <taxon>Pseudomonadota</taxon>
        <taxon>Betaproteobacteria</taxon>
        <taxon>Burkholderiales</taxon>
        <taxon>Sphaerotilaceae</taxon>
        <taxon>Roseateles</taxon>
    </lineage>
</organism>
<dbReference type="InterPro" id="IPR011051">
    <property type="entry name" value="RmlC_Cupin_sf"/>
</dbReference>
<keyword evidence="4" id="KW-1185">Reference proteome</keyword>
<dbReference type="PANTHER" id="PTHR43300">
    <property type="entry name" value="ACETYLTRANSFERASE"/>
    <property type="match status" value="1"/>
</dbReference>
<comment type="caution">
    <text evidence="3">The sequence shown here is derived from an EMBL/GenBank/DDBJ whole genome shotgun (WGS) entry which is preliminary data.</text>
</comment>
<keyword evidence="3" id="KW-0413">Isomerase</keyword>
<reference evidence="3 4" key="1">
    <citation type="journal article" date="2007" name="Int. J. Syst. Evol. Microbiol.">
        <title>Description of Pelomonas aquatica sp. nov. and Pelomonas puraquae sp. nov., isolated from industrial and haemodialysis water.</title>
        <authorList>
            <person name="Gomila M."/>
            <person name="Bowien B."/>
            <person name="Falsen E."/>
            <person name="Moore E.R."/>
            <person name="Lalucat J."/>
        </authorList>
    </citation>
    <scope>NUCLEOTIDE SEQUENCE [LARGE SCALE GENOMIC DNA]</scope>
    <source>
        <strain evidence="3 4">CCUG 52769</strain>
    </source>
</reference>
<dbReference type="SUPFAM" id="SSF51182">
    <property type="entry name" value="RmlC-like cupins"/>
    <property type="match status" value="1"/>
</dbReference>
<evidence type="ECO:0000313" key="4">
    <source>
        <dbReference type="Proteomes" id="UP000197446"/>
    </source>
</evidence>
<dbReference type="RefSeq" id="WP_088481491.1">
    <property type="nucleotide sequence ID" value="NZ_NISI01000001.1"/>
</dbReference>
<name>A0A254NC10_9BURK</name>
<dbReference type="SUPFAM" id="SSF51161">
    <property type="entry name" value="Trimeric LpxA-like enzymes"/>
    <property type="match status" value="1"/>
</dbReference>
<feature type="domain" description="Sugar 3,4-ketoisomerase QdtA cupin" evidence="2">
    <location>
        <begin position="190"/>
        <end position="315"/>
    </location>
</feature>
<dbReference type="Gene3D" id="2.160.10.10">
    <property type="entry name" value="Hexapeptide repeat proteins"/>
    <property type="match status" value="1"/>
</dbReference>
<dbReference type="InterPro" id="IPR011004">
    <property type="entry name" value="Trimer_LpxA-like_sf"/>
</dbReference>
<sequence>MTDPETLAPSFVHSHALVETPHVGAGSRIWAFAHVLPGARIGREANICDHVFIENDVVLGDRVTVKCGVQLWDGVHVEDDVYIGPNASFTNDPAPRSRQPQAEPLRTRIRSGASIGANVTIRAGVTVGPGALVTDGAVVTRDVPPRAIVAGNPAHITGYLDTPPVPLGARVSAQALGAALPTLTARGAGLVRLPKIVDLRGALSFGEIGAHLPFTPQRFFVVYDVPSEEVRGEHAHRACHQFLVCLKGAVTIVLDDGQARDEVRLDTPQVGLHIPPMVWGIQYRFSADAVMLVLASDTYDAADYIRNYDDFLAAVKADAA</sequence>
<dbReference type="GO" id="GO:0016853">
    <property type="term" value="F:isomerase activity"/>
    <property type="evidence" value="ECO:0007669"/>
    <property type="project" value="UniProtKB-KW"/>
</dbReference>
<dbReference type="CDD" id="cd03358">
    <property type="entry name" value="LbH_WxcM_N_like"/>
    <property type="match status" value="1"/>
</dbReference>
<dbReference type="EMBL" id="NISI01000001">
    <property type="protein sequence ID" value="OWR05280.1"/>
    <property type="molecule type" value="Genomic_DNA"/>
</dbReference>
<dbReference type="InterPro" id="IPR014710">
    <property type="entry name" value="RmlC-like_jellyroll"/>
</dbReference>
<dbReference type="InterPro" id="IPR050179">
    <property type="entry name" value="Trans_hexapeptide_repeat"/>
</dbReference>
<dbReference type="AlphaFoldDB" id="A0A254NC10"/>
<dbReference type="InterPro" id="IPR008894">
    <property type="entry name" value="QdtA_cupin_dom"/>
</dbReference>
<dbReference type="Proteomes" id="UP000197446">
    <property type="component" value="Unassembled WGS sequence"/>
</dbReference>
<dbReference type="CDD" id="cd20292">
    <property type="entry name" value="cupin_QdtA-like"/>
    <property type="match status" value="1"/>
</dbReference>